<accession>A0A4Q9DYT8</accession>
<keyword evidence="14" id="KW-0630">Potassium</keyword>
<dbReference type="PRINTS" id="PR01050">
    <property type="entry name" value="PYRUVTKNASE"/>
</dbReference>
<dbReference type="GO" id="GO:0004743">
    <property type="term" value="F:pyruvate kinase activity"/>
    <property type="evidence" value="ECO:0007669"/>
    <property type="project" value="UniProtKB-UniRule"/>
</dbReference>
<evidence type="ECO:0000256" key="16">
    <source>
        <dbReference type="ARBA" id="ARBA00023317"/>
    </source>
</evidence>
<organism evidence="21 22">
    <name type="scientific">Paenibacillus thalictri</name>
    <dbReference type="NCBI Taxonomy" id="2527873"/>
    <lineage>
        <taxon>Bacteria</taxon>
        <taxon>Bacillati</taxon>
        <taxon>Bacillota</taxon>
        <taxon>Bacilli</taxon>
        <taxon>Bacillales</taxon>
        <taxon>Paenibacillaceae</taxon>
        <taxon>Paenibacillus</taxon>
    </lineage>
</organism>
<dbReference type="Gene3D" id="3.20.20.60">
    <property type="entry name" value="Phosphoenolpyruvate-binding domains"/>
    <property type="match status" value="1"/>
</dbReference>
<dbReference type="GO" id="GO:0016301">
    <property type="term" value="F:kinase activity"/>
    <property type="evidence" value="ECO:0007669"/>
    <property type="project" value="UniProtKB-KW"/>
</dbReference>
<comment type="cofactor">
    <cofactor evidence="1">
        <name>Mg(2+)</name>
        <dbReference type="ChEBI" id="CHEBI:18420"/>
    </cofactor>
</comment>
<evidence type="ECO:0000256" key="1">
    <source>
        <dbReference type="ARBA" id="ARBA00001946"/>
    </source>
</evidence>
<dbReference type="FunFam" id="2.40.33.10:FF:000001">
    <property type="entry name" value="Pyruvate kinase"/>
    <property type="match status" value="1"/>
</dbReference>
<evidence type="ECO:0000313" key="21">
    <source>
        <dbReference type="EMBL" id="TBL81280.1"/>
    </source>
</evidence>
<dbReference type="NCBIfam" id="NF004491">
    <property type="entry name" value="PRK05826.1"/>
    <property type="match status" value="1"/>
</dbReference>
<dbReference type="AlphaFoldDB" id="A0A4Q9DYT8"/>
<name>A0A4Q9DYT8_9BACL</name>
<comment type="cofactor">
    <cofactor evidence="2">
        <name>K(+)</name>
        <dbReference type="ChEBI" id="CHEBI:29103"/>
    </cofactor>
</comment>
<evidence type="ECO:0000256" key="5">
    <source>
        <dbReference type="ARBA" id="ARBA00008663"/>
    </source>
</evidence>
<dbReference type="GO" id="GO:0030955">
    <property type="term" value="F:potassium ion binding"/>
    <property type="evidence" value="ECO:0007669"/>
    <property type="project" value="UniProtKB-UniRule"/>
</dbReference>
<dbReference type="EMBL" id="SIRE01000003">
    <property type="protein sequence ID" value="TBL81280.1"/>
    <property type="molecule type" value="Genomic_DNA"/>
</dbReference>
<keyword evidence="12" id="KW-0067">ATP-binding</keyword>
<evidence type="ECO:0000256" key="19">
    <source>
        <dbReference type="SAM" id="Coils"/>
    </source>
</evidence>
<dbReference type="GO" id="GO:0005524">
    <property type="term" value="F:ATP binding"/>
    <property type="evidence" value="ECO:0007669"/>
    <property type="project" value="UniProtKB-KW"/>
</dbReference>
<dbReference type="GO" id="GO:0000287">
    <property type="term" value="F:magnesium ion binding"/>
    <property type="evidence" value="ECO:0007669"/>
    <property type="project" value="UniProtKB-UniRule"/>
</dbReference>
<dbReference type="PANTHER" id="PTHR11817">
    <property type="entry name" value="PYRUVATE KINASE"/>
    <property type="match status" value="1"/>
</dbReference>
<dbReference type="NCBIfam" id="NF004978">
    <property type="entry name" value="PRK06354.1"/>
    <property type="match status" value="1"/>
</dbReference>
<keyword evidence="9" id="KW-0479">Metal-binding</keyword>
<dbReference type="Pfam" id="PF00224">
    <property type="entry name" value="PK"/>
    <property type="match status" value="1"/>
</dbReference>
<keyword evidence="19" id="KW-0175">Coiled coil</keyword>
<reference evidence="21 22" key="1">
    <citation type="submission" date="2019-02" db="EMBL/GenBank/DDBJ databases">
        <title>Paenibacillus sp. nov., isolated from surface-sterilized tissue of Thalictrum simplex L.</title>
        <authorList>
            <person name="Tuo L."/>
        </authorList>
    </citation>
    <scope>NUCLEOTIDE SEQUENCE [LARGE SCALE GENOMIC DNA]</scope>
    <source>
        <strain evidence="21 22">N2SHLJ1</strain>
    </source>
</reference>
<dbReference type="InterPro" id="IPR040442">
    <property type="entry name" value="Pyrv_kinase-like_dom_sf"/>
</dbReference>
<dbReference type="InterPro" id="IPR018209">
    <property type="entry name" value="Pyrv_Knase_AS"/>
</dbReference>
<comment type="pathway">
    <text evidence="3 18">Carbohydrate degradation; glycolysis; pyruvate from D-glyceraldehyde 3-phosphate: step 5/5.</text>
</comment>
<sequence>MRKTTIVCTLGPAIRAGSTMTKAIEAGMNIARVNFAHGEMEDHLAAIEEVREAARNLNEQVSILLDIKGPEIRIGKLADDFVELTAGQSFILTTDLVLGDASRVSVNHPNMPSEVVPGSVVLIDDGMLELRVEQIEGSNIICRVVAGGRLKPRKGVNLPGVHTSLPGVTERDREHIRFGIKHNADYIAMSFVRKAADVLEVRSMLNEGGKPNIKIIAKIENQEGLDNLDEIIAAADGIMVARGDLGVEIPVEEVPIAQKQMIRKCNAAGKMVITATHMLESMQSQPRPTRAEAGDVANAVWDGSSAVMLSGETAVGKFPVETIACMSRIVERAETALYRHELPTLQNA</sequence>
<keyword evidence="10" id="KW-0547">Nucleotide-binding</keyword>
<dbReference type="Proteomes" id="UP000293142">
    <property type="component" value="Unassembled WGS sequence"/>
</dbReference>
<evidence type="ECO:0000256" key="10">
    <source>
        <dbReference type="ARBA" id="ARBA00022741"/>
    </source>
</evidence>
<evidence type="ECO:0000256" key="6">
    <source>
        <dbReference type="ARBA" id="ARBA00012142"/>
    </source>
</evidence>
<evidence type="ECO:0000256" key="18">
    <source>
        <dbReference type="RuleBase" id="RU000504"/>
    </source>
</evidence>
<dbReference type="InterPro" id="IPR015793">
    <property type="entry name" value="Pyrv_Knase_brl"/>
</dbReference>
<protein>
    <recommendedName>
        <fullName evidence="7 17">Pyruvate kinase</fullName>
        <ecNumber evidence="6 17">2.7.1.40</ecNumber>
    </recommendedName>
</protein>
<evidence type="ECO:0000313" key="22">
    <source>
        <dbReference type="Proteomes" id="UP000293142"/>
    </source>
</evidence>
<keyword evidence="13 18" id="KW-0460">Magnesium</keyword>
<dbReference type="SUPFAM" id="SSF51621">
    <property type="entry name" value="Phosphoenolpyruvate/pyruvate domain"/>
    <property type="match status" value="1"/>
</dbReference>
<keyword evidence="11 18" id="KW-0418">Kinase</keyword>
<evidence type="ECO:0000256" key="3">
    <source>
        <dbReference type="ARBA" id="ARBA00004997"/>
    </source>
</evidence>
<keyword evidence="22" id="KW-1185">Reference proteome</keyword>
<dbReference type="InterPro" id="IPR011037">
    <property type="entry name" value="Pyrv_Knase-like_insert_dom_sf"/>
</dbReference>
<comment type="catalytic activity">
    <reaction evidence="18">
        <text>pyruvate + ATP = phosphoenolpyruvate + ADP + H(+)</text>
        <dbReference type="Rhea" id="RHEA:18157"/>
        <dbReference type="ChEBI" id="CHEBI:15361"/>
        <dbReference type="ChEBI" id="CHEBI:15378"/>
        <dbReference type="ChEBI" id="CHEBI:30616"/>
        <dbReference type="ChEBI" id="CHEBI:58702"/>
        <dbReference type="ChEBI" id="CHEBI:456216"/>
        <dbReference type="EC" id="2.7.1.40"/>
    </reaction>
</comment>
<evidence type="ECO:0000256" key="9">
    <source>
        <dbReference type="ARBA" id="ARBA00022723"/>
    </source>
</evidence>
<evidence type="ECO:0000256" key="7">
    <source>
        <dbReference type="ARBA" id="ARBA00018587"/>
    </source>
</evidence>
<evidence type="ECO:0000256" key="13">
    <source>
        <dbReference type="ARBA" id="ARBA00022842"/>
    </source>
</evidence>
<evidence type="ECO:0000256" key="17">
    <source>
        <dbReference type="NCBIfam" id="TIGR01064"/>
    </source>
</evidence>
<evidence type="ECO:0000256" key="11">
    <source>
        <dbReference type="ARBA" id="ARBA00022777"/>
    </source>
</evidence>
<proteinExistence type="inferred from homology"/>
<feature type="domain" description="Pyruvate kinase barrel" evidence="20">
    <location>
        <begin position="1"/>
        <end position="323"/>
    </location>
</feature>
<keyword evidence="16 21" id="KW-0670">Pyruvate</keyword>
<dbReference type="InterPro" id="IPR015806">
    <property type="entry name" value="Pyrv_Knase_insert_dom_sf"/>
</dbReference>
<keyword evidence="8 18" id="KW-0808">Transferase</keyword>
<dbReference type="EC" id="2.7.1.40" evidence="6 17"/>
<dbReference type="Gene3D" id="2.40.33.10">
    <property type="entry name" value="PK beta-barrel domain-like"/>
    <property type="match status" value="1"/>
</dbReference>
<evidence type="ECO:0000256" key="8">
    <source>
        <dbReference type="ARBA" id="ARBA00022679"/>
    </source>
</evidence>
<gene>
    <name evidence="21" type="primary">pyk</name>
    <name evidence="21" type="ORF">EYB31_04115</name>
</gene>
<dbReference type="NCBIfam" id="TIGR01064">
    <property type="entry name" value="pyruv_kin"/>
    <property type="match status" value="1"/>
</dbReference>
<evidence type="ECO:0000256" key="2">
    <source>
        <dbReference type="ARBA" id="ARBA00001958"/>
    </source>
</evidence>
<dbReference type="PROSITE" id="PS00110">
    <property type="entry name" value="PYRUVATE_KINASE"/>
    <property type="match status" value="1"/>
</dbReference>
<dbReference type="OrthoDB" id="9812123at2"/>
<dbReference type="InterPro" id="IPR001697">
    <property type="entry name" value="Pyr_Knase"/>
</dbReference>
<evidence type="ECO:0000256" key="4">
    <source>
        <dbReference type="ARBA" id="ARBA00006237"/>
    </source>
</evidence>
<comment type="similarity">
    <text evidence="4">In the C-terminal section; belongs to the PEP-utilizing enzyme family.</text>
</comment>
<comment type="caution">
    <text evidence="21">The sequence shown here is derived from an EMBL/GenBank/DDBJ whole genome shotgun (WGS) entry which is preliminary data.</text>
</comment>
<dbReference type="UniPathway" id="UPA00109">
    <property type="reaction ID" value="UER00188"/>
</dbReference>
<dbReference type="SUPFAM" id="SSF50800">
    <property type="entry name" value="PK beta-barrel domain-like"/>
    <property type="match status" value="1"/>
</dbReference>
<dbReference type="InterPro" id="IPR015813">
    <property type="entry name" value="Pyrv/PenolPyrv_kinase-like_dom"/>
</dbReference>
<comment type="similarity">
    <text evidence="5 18">Belongs to the pyruvate kinase family.</text>
</comment>
<evidence type="ECO:0000256" key="15">
    <source>
        <dbReference type="ARBA" id="ARBA00023152"/>
    </source>
</evidence>
<feature type="coiled-coil region" evidence="19">
    <location>
        <begin position="40"/>
        <end position="67"/>
    </location>
</feature>
<dbReference type="FunFam" id="3.20.20.60:FF:000025">
    <property type="entry name" value="Pyruvate kinase"/>
    <property type="match status" value="1"/>
</dbReference>
<evidence type="ECO:0000259" key="20">
    <source>
        <dbReference type="Pfam" id="PF00224"/>
    </source>
</evidence>
<dbReference type="RefSeq" id="WP_131011991.1">
    <property type="nucleotide sequence ID" value="NZ_SIRE01000003.1"/>
</dbReference>
<evidence type="ECO:0000256" key="14">
    <source>
        <dbReference type="ARBA" id="ARBA00022958"/>
    </source>
</evidence>
<keyword evidence="15 18" id="KW-0324">Glycolysis</keyword>
<evidence type="ECO:0000256" key="12">
    <source>
        <dbReference type="ARBA" id="ARBA00022840"/>
    </source>
</evidence>